<name>A0ACC5ZKA9_9TELE</name>
<feature type="non-terminal residue" evidence="1">
    <location>
        <position position="132"/>
    </location>
</feature>
<evidence type="ECO:0000313" key="1">
    <source>
        <dbReference type="EMBL" id="MCJ8748232.1"/>
    </source>
</evidence>
<gene>
    <name evidence="1" type="ORF">PDJAM_G00162730</name>
</gene>
<proteinExistence type="predicted"/>
<organism evidence="1 2">
    <name type="scientific">Pangasius djambal</name>
    <dbReference type="NCBI Taxonomy" id="1691987"/>
    <lineage>
        <taxon>Eukaryota</taxon>
        <taxon>Metazoa</taxon>
        <taxon>Chordata</taxon>
        <taxon>Craniata</taxon>
        <taxon>Vertebrata</taxon>
        <taxon>Euteleostomi</taxon>
        <taxon>Actinopterygii</taxon>
        <taxon>Neopterygii</taxon>
        <taxon>Teleostei</taxon>
        <taxon>Ostariophysi</taxon>
        <taxon>Siluriformes</taxon>
        <taxon>Pangasiidae</taxon>
        <taxon>Pangasius</taxon>
    </lineage>
</organism>
<accession>A0ACC5ZKA9</accession>
<dbReference type="EMBL" id="CM041000">
    <property type="protein sequence ID" value="MCJ8748232.1"/>
    <property type="molecule type" value="Genomic_DNA"/>
</dbReference>
<reference evidence="1" key="1">
    <citation type="submission" date="2020-02" db="EMBL/GenBank/DDBJ databases">
        <title>Genome sequencing of the panga catfish, Pangasius djambal.</title>
        <authorList>
            <person name="Wen M."/>
            <person name="Zahm M."/>
            <person name="Roques C."/>
            <person name="Cabau C."/>
            <person name="Klopp C."/>
            <person name="Donnadieu C."/>
            <person name="Jouanno E."/>
            <person name="Avarre J.-C."/>
            <person name="Campet M."/>
            <person name="Ha T."/>
            <person name="Dugue R."/>
            <person name="Lampietro C."/>
            <person name="Louis A."/>
            <person name="Herpin A."/>
            <person name="Echchiki A."/>
            <person name="Berthelot C."/>
            <person name="Parey E."/>
            <person name="Roest-Crollius H."/>
            <person name="Braasch I."/>
            <person name="Postlethwait J.H."/>
            <person name="Bobe J."/>
            <person name="Montfort J."/>
            <person name="Bouchez O."/>
            <person name="Begum T."/>
            <person name="Schartl M."/>
            <person name="Gustiano R."/>
            <person name="Guiguen Y."/>
        </authorList>
    </citation>
    <scope>NUCLEOTIDE SEQUENCE</scope>
    <source>
        <strain evidence="1">Pdj_M5554</strain>
    </source>
</reference>
<sequence>MIYCFPQTAVYFCKVQTQTKCEYLIEAQERNKWVHKDRFTLVHSSGSFALIFRNLSLQDAGMYRCGETRAMTWSYDITLKVNSDPCCSGTTTVTGYLGQTVTMSCSYPVEFETNSKHFYKLNGDYENEVIRT</sequence>
<protein>
    <submittedName>
        <fullName evidence="1">Uncharacterized protein</fullName>
    </submittedName>
</protein>
<dbReference type="Proteomes" id="UP000830395">
    <property type="component" value="Chromosome 26"/>
</dbReference>
<keyword evidence="2" id="KW-1185">Reference proteome</keyword>
<comment type="caution">
    <text evidence="1">The sequence shown here is derived from an EMBL/GenBank/DDBJ whole genome shotgun (WGS) entry which is preliminary data.</text>
</comment>
<evidence type="ECO:0000313" key="2">
    <source>
        <dbReference type="Proteomes" id="UP000830395"/>
    </source>
</evidence>